<reference evidence="1 2" key="1">
    <citation type="submission" date="2016-06" db="EMBL/GenBank/DDBJ databases">
        <title>Complete genome sequence of a deep-branching marine Gamma Proteobacterium Woeseia oceani type strain XK5.</title>
        <authorList>
            <person name="Mu D."/>
            <person name="Du Z."/>
        </authorList>
    </citation>
    <scope>NUCLEOTIDE SEQUENCE [LARGE SCALE GENOMIC DNA]</scope>
    <source>
        <strain evidence="1 2">XK5</strain>
    </source>
</reference>
<evidence type="ECO:0000313" key="1">
    <source>
        <dbReference type="EMBL" id="ANO52351.1"/>
    </source>
</evidence>
<dbReference type="EMBL" id="CP016268">
    <property type="protein sequence ID" value="ANO52351.1"/>
    <property type="molecule type" value="Genomic_DNA"/>
</dbReference>
<organism evidence="1 2">
    <name type="scientific">Woeseia oceani</name>
    <dbReference type="NCBI Taxonomy" id="1548547"/>
    <lineage>
        <taxon>Bacteria</taxon>
        <taxon>Pseudomonadati</taxon>
        <taxon>Pseudomonadota</taxon>
        <taxon>Gammaproteobacteria</taxon>
        <taxon>Woeseiales</taxon>
        <taxon>Woeseiaceae</taxon>
        <taxon>Woeseia</taxon>
    </lineage>
</organism>
<evidence type="ECO:0000313" key="2">
    <source>
        <dbReference type="Proteomes" id="UP000092695"/>
    </source>
</evidence>
<proteinExistence type="predicted"/>
<dbReference type="KEGG" id="woc:BA177_15180"/>
<dbReference type="AlphaFoldDB" id="A0A193LIQ0"/>
<name>A0A193LIQ0_9GAMM</name>
<keyword evidence="2" id="KW-1185">Reference proteome</keyword>
<dbReference type="Proteomes" id="UP000092695">
    <property type="component" value="Chromosome"/>
</dbReference>
<protein>
    <submittedName>
        <fullName evidence="1">Uncharacterized protein</fullName>
    </submittedName>
</protein>
<gene>
    <name evidence="1" type="ORF">BA177_15180</name>
</gene>
<dbReference type="STRING" id="1548547.BA177_15180"/>
<sequence>MAAQWQMHYDHLLRPTLHKLGAFPPLTDSMRLIIVFAALIAAWPASSDEAATACDDTGHFAVQLYGDLRTDLRWTASDLTCEGMPRPFGNGARLRFAGTASIDGSDRQLAFIVALPALQPGKTANELVTTITLMEENSGRFYSNQDSEICWSDVTAQQALDDSGQQYAVTGIAYCLAPLAELNGNGSVTIRELRYSGRVNWQVEP</sequence>
<accession>A0A193LIQ0</accession>